<evidence type="ECO:0000256" key="1">
    <source>
        <dbReference type="ARBA" id="ARBA00010716"/>
    </source>
</evidence>
<feature type="domain" description="Amidohydrolase-related" evidence="6">
    <location>
        <begin position="47"/>
        <end position="337"/>
    </location>
</feature>
<dbReference type="PANTHER" id="PTHR11113">
    <property type="entry name" value="N-ACETYLGLUCOSAMINE-6-PHOSPHATE DEACETYLASE"/>
    <property type="match status" value="1"/>
</dbReference>
<dbReference type="InterPro" id="IPR006680">
    <property type="entry name" value="Amidohydro-rel"/>
</dbReference>
<protein>
    <submittedName>
        <fullName evidence="7">Amidohydrolase family protein</fullName>
    </submittedName>
</protein>
<comment type="similarity">
    <text evidence="1 5">Belongs to the metallo-dependent hydrolases superfamily. NagA family.</text>
</comment>
<dbReference type="PANTHER" id="PTHR11113:SF14">
    <property type="entry name" value="N-ACETYLGLUCOSAMINE-6-PHOSPHATE DEACETYLASE"/>
    <property type="match status" value="1"/>
</dbReference>
<gene>
    <name evidence="7" type="ORF">L0664_06235</name>
</gene>
<dbReference type="EMBL" id="JAKGAQ010000001">
    <property type="protein sequence ID" value="MCF2870658.1"/>
    <property type="molecule type" value="Genomic_DNA"/>
</dbReference>
<keyword evidence="4 5" id="KW-0119">Carbohydrate metabolism</keyword>
<dbReference type="InterPro" id="IPR003764">
    <property type="entry name" value="GlcNAc_6-P_deAcase"/>
</dbReference>
<dbReference type="InterPro" id="IPR032466">
    <property type="entry name" value="Metal_Hydrolase"/>
</dbReference>
<dbReference type="InterPro" id="IPR011059">
    <property type="entry name" value="Metal-dep_hydrolase_composite"/>
</dbReference>
<proteinExistence type="inferred from homology"/>
<dbReference type="Proteomes" id="UP001200557">
    <property type="component" value="Unassembled WGS sequence"/>
</dbReference>
<dbReference type="PIRSF" id="PIRSF038994">
    <property type="entry name" value="NagA"/>
    <property type="match status" value="1"/>
</dbReference>
<evidence type="ECO:0000256" key="2">
    <source>
        <dbReference type="ARBA" id="ARBA00022723"/>
    </source>
</evidence>
<comment type="caution">
    <text evidence="7">The sequence shown here is derived from an EMBL/GenBank/DDBJ whole genome shotgun (WGS) entry which is preliminary data.</text>
</comment>
<sequence>MTELWIAPDTLFDGQNVVSHKAVRIVDGQVIELADTPDDARRIKGCLTPGFVDVQVNGGGGVLLNTTPTRAGMADIAAAHRQFGTVAVMPTVITDHADVLDRAADAAIAAQGDDGIIGLHIEGPHISVARRGTHNRDHIRQMDARTMDVVARLRQHDIAVLITVAPEATTNTQIAALAAMGAVVSIGHTDATADVVEAAIAAGATCATHVFNAMSPMTSRAPGAVGAVLNSQVRSGIICDGFHVDDRMIQLALRARPADDLMFLVSDAMATVGGPDQFDLYGEHVHLDAGRLINAEGNLAGAHVTQAEGVARLVKHVGAPLDQALRMAITTPAQLVGQAGLSHLVGRSLRDLMVLSADLSLSDTLEGALAALLARDAAE</sequence>
<dbReference type="Pfam" id="PF01979">
    <property type="entry name" value="Amidohydro_1"/>
    <property type="match status" value="1"/>
</dbReference>
<dbReference type="RefSeq" id="WP_235224755.1">
    <property type="nucleotide sequence ID" value="NZ_JAKGAQ010000001.1"/>
</dbReference>
<evidence type="ECO:0000313" key="7">
    <source>
        <dbReference type="EMBL" id="MCF2870658.1"/>
    </source>
</evidence>
<keyword evidence="2" id="KW-0479">Metal-binding</keyword>
<dbReference type="SUPFAM" id="SSF51556">
    <property type="entry name" value="Metallo-dependent hydrolases"/>
    <property type="match status" value="1"/>
</dbReference>
<evidence type="ECO:0000259" key="6">
    <source>
        <dbReference type="Pfam" id="PF01979"/>
    </source>
</evidence>
<evidence type="ECO:0000256" key="5">
    <source>
        <dbReference type="PIRNR" id="PIRNR038994"/>
    </source>
</evidence>
<name>A0ABS9CU20_9RHOB</name>
<dbReference type="Gene3D" id="2.30.40.10">
    <property type="entry name" value="Urease, subunit C, domain 1"/>
    <property type="match status" value="1"/>
</dbReference>
<evidence type="ECO:0000256" key="3">
    <source>
        <dbReference type="ARBA" id="ARBA00022801"/>
    </source>
</evidence>
<evidence type="ECO:0000256" key="4">
    <source>
        <dbReference type="ARBA" id="ARBA00023277"/>
    </source>
</evidence>
<reference evidence="7 8" key="1">
    <citation type="submission" date="2022-01" db="EMBL/GenBank/DDBJ databases">
        <title>Octadecabacter sp. nov., isolated from a marine alga.</title>
        <authorList>
            <person name="Jin M.S."/>
            <person name="Kim H.M."/>
            <person name="Han D.M."/>
            <person name="Jung J.J."/>
            <person name="Jeon C.O."/>
        </authorList>
    </citation>
    <scope>NUCLEOTIDE SEQUENCE [LARGE SCALE GENOMIC DNA]</scope>
    <source>
        <strain evidence="7 8">G9-8</strain>
    </source>
</reference>
<evidence type="ECO:0000313" key="8">
    <source>
        <dbReference type="Proteomes" id="UP001200557"/>
    </source>
</evidence>
<keyword evidence="8" id="KW-1185">Reference proteome</keyword>
<dbReference type="Gene3D" id="3.20.20.140">
    <property type="entry name" value="Metal-dependent hydrolases"/>
    <property type="match status" value="1"/>
</dbReference>
<accession>A0ABS9CU20</accession>
<organism evidence="7 8">
    <name type="scientific">Octadecabacter dasysiphoniae</name>
    <dbReference type="NCBI Taxonomy" id="2909341"/>
    <lineage>
        <taxon>Bacteria</taxon>
        <taxon>Pseudomonadati</taxon>
        <taxon>Pseudomonadota</taxon>
        <taxon>Alphaproteobacteria</taxon>
        <taxon>Rhodobacterales</taxon>
        <taxon>Roseobacteraceae</taxon>
        <taxon>Octadecabacter</taxon>
    </lineage>
</organism>
<keyword evidence="3 5" id="KW-0378">Hydrolase</keyword>